<evidence type="ECO:0000256" key="4">
    <source>
        <dbReference type="ARBA" id="ARBA00022801"/>
    </source>
</evidence>
<dbReference type="FunFam" id="1.25.40.1050:FF:000002">
    <property type="entry name" value="5'-3' exoribonuclease"/>
    <property type="match status" value="1"/>
</dbReference>
<evidence type="ECO:0000256" key="5">
    <source>
        <dbReference type="ARBA" id="ARBA00022839"/>
    </source>
</evidence>
<keyword evidence="4" id="KW-0378">Hydrolase</keyword>
<dbReference type="GO" id="GO:0005634">
    <property type="term" value="C:nucleus"/>
    <property type="evidence" value="ECO:0007669"/>
    <property type="project" value="TreeGrafter"/>
</dbReference>
<dbReference type="PANTHER" id="PTHR12341:SF41">
    <property type="entry name" value="5'-3' EXORIBONUCLEASE 2"/>
    <property type="match status" value="1"/>
</dbReference>
<protein>
    <recommendedName>
        <fullName evidence="7">Xrn1 helical domain-containing protein</fullName>
    </recommendedName>
</protein>
<feature type="compositionally biased region" description="Basic and acidic residues" evidence="6">
    <location>
        <begin position="464"/>
        <end position="473"/>
    </location>
</feature>
<feature type="compositionally biased region" description="Pro residues" evidence="6">
    <location>
        <begin position="384"/>
        <end position="397"/>
    </location>
</feature>
<organism evidence="8 9">
    <name type="scientific">Verticillium longisporum</name>
    <name type="common">Verticillium dahliae var. longisporum</name>
    <dbReference type="NCBI Taxonomy" id="100787"/>
    <lineage>
        <taxon>Eukaryota</taxon>
        <taxon>Fungi</taxon>
        <taxon>Dikarya</taxon>
        <taxon>Ascomycota</taxon>
        <taxon>Pezizomycotina</taxon>
        <taxon>Sordariomycetes</taxon>
        <taxon>Hypocreomycetidae</taxon>
        <taxon>Glomerellales</taxon>
        <taxon>Plectosphaerellaceae</taxon>
        <taxon>Verticillium</taxon>
    </lineage>
</organism>
<dbReference type="GO" id="GO:0006397">
    <property type="term" value="P:mRNA processing"/>
    <property type="evidence" value="ECO:0007669"/>
    <property type="project" value="UniProtKB-KW"/>
</dbReference>
<feature type="compositionally biased region" description="Polar residues" evidence="6">
    <location>
        <begin position="359"/>
        <end position="373"/>
    </location>
</feature>
<feature type="domain" description="Xrn1 helical" evidence="7">
    <location>
        <begin position="103"/>
        <end position="310"/>
    </location>
</feature>
<evidence type="ECO:0000256" key="3">
    <source>
        <dbReference type="ARBA" id="ARBA00022722"/>
    </source>
</evidence>
<dbReference type="Gene3D" id="1.25.40.1050">
    <property type="match status" value="1"/>
</dbReference>
<dbReference type="Pfam" id="PF17846">
    <property type="entry name" value="XRN_M"/>
    <property type="match status" value="1"/>
</dbReference>
<evidence type="ECO:0000313" key="9">
    <source>
        <dbReference type="Proteomes" id="UP000045706"/>
    </source>
</evidence>
<keyword evidence="5" id="KW-0269">Exonuclease</keyword>
<dbReference type="AlphaFoldDB" id="A0A0G4MZX6"/>
<evidence type="ECO:0000256" key="6">
    <source>
        <dbReference type="SAM" id="MobiDB-lite"/>
    </source>
</evidence>
<proteinExistence type="inferred from homology"/>
<evidence type="ECO:0000256" key="2">
    <source>
        <dbReference type="ARBA" id="ARBA00022664"/>
    </source>
</evidence>
<gene>
    <name evidence="8" type="ORF">BN1723_004593</name>
</gene>
<dbReference type="GO" id="GO:0000956">
    <property type="term" value="P:nuclear-transcribed mRNA catabolic process"/>
    <property type="evidence" value="ECO:0007669"/>
    <property type="project" value="TreeGrafter"/>
</dbReference>
<dbReference type="InterPro" id="IPR041412">
    <property type="entry name" value="Xrn1_helical"/>
</dbReference>
<dbReference type="PANTHER" id="PTHR12341">
    <property type="entry name" value="5'-&gt;3' EXORIBONUCLEASE"/>
    <property type="match status" value="1"/>
</dbReference>
<feature type="compositionally biased region" description="Polar residues" evidence="6">
    <location>
        <begin position="413"/>
        <end position="422"/>
    </location>
</feature>
<accession>A0A0G4MZX6</accession>
<evidence type="ECO:0000259" key="7">
    <source>
        <dbReference type="Pfam" id="PF17846"/>
    </source>
</evidence>
<dbReference type="InterPro" id="IPR027073">
    <property type="entry name" value="5_3_exoribonuclease"/>
</dbReference>
<dbReference type="Proteomes" id="UP000045706">
    <property type="component" value="Unassembled WGS sequence"/>
</dbReference>
<dbReference type="EMBL" id="CVQI01031830">
    <property type="protein sequence ID" value="CRK39674.1"/>
    <property type="molecule type" value="Genomic_DNA"/>
</dbReference>
<name>A0A0G4MZX6_VERLO</name>
<dbReference type="GO" id="GO:0004534">
    <property type="term" value="F:5'-3' RNA exonuclease activity"/>
    <property type="evidence" value="ECO:0007669"/>
    <property type="project" value="TreeGrafter"/>
</dbReference>
<evidence type="ECO:0000256" key="1">
    <source>
        <dbReference type="ARBA" id="ARBA00006994"/>
    </source>
</evidence>
<comment type="similarity">
    <text evidence="1">Belongs to the 5'-3' exonuclease family. XRN2/RAT1 subfamily.</text>
</comment>
<evidence type="ECO:0000313" key="8">
    <source>
        <dbReference type="EMBL" id="CRK39674.1"/>
    </source>
</evidence>
<sequence length="473" mass="52664">MTEEAVVNSIRTTKDCRAITPFFFQVLVLVLRDYHAARDSNSTLAPPHPPLSRRQDYVDKIDRSFLATSDYIATSPTYIDSQPEVPARRATTPSQWVFQLRSDGIEISFEKGRISKPFEQLMSVMPAASRRALPEVFHDLMLNEDSEVIDFYPQEFEIDLNGKKFAWQGVALLPFIDMPRLLAAVEKKYPLLSPEDAARNGIGRDVLLLSDAHHELYEDITSHFYSKKQGAPTFGLNPRTSDGMTGQVEKIADYLPHGSLEYPLDRKSMPSLDYDRSLSVYYEFPTTAPHKSMLLRGLKMPTTALGRSDIEQLRNKSSRSNRGGWGGAPSGRYNDGGRGRGRGGGYGGRGAFHYAESGGRTQQRSPHYQNGSASRDHYGAQKAPHPPSAWQPPPPGHPGFGMGLPPPPPPTHFNNGRPSTYGLSHGSHEASLPYQNSYPAREDYGSRGRGGYQARGAGRSQNFHGDRQQPYRR</sequence>
<keyword evidence="3" id="KW-0540">Nuclease</keyword>
<feature type="region of interest" description="Disordered" evidence="6">
    <location>
        <begin position="306"/>
        <end position="473"/>
    </location>
</feature>
<reference evidence="9" key="1">
    <citation type="submission" date="2015-05" db="EMBL/GenBank/DDBJ databases">
        <authorList>
            <person name="Fogelqvist Johan"/>
        </authorList>
    </citation>
    <scope>NUCLEOTIDE SEQUENCE [LARGE SCALE GENOMIC DNA]</scope>
</reference>
<dbReference type="GO" id="GO:0003723">
    <property type="term" value="F:RNA binding"/>
    <property type="evidence" value="ECO:0007669"/>
    <property type="project" value="TreeGrafter"/>
</dbReference>
<keyword evidence="2" id="KW-0507">mRNA processing</keyword>